<accession>A0ABN9PTI3</accession>
<dbReference type="Proteomes" id="UP001189429">
    <property type="component" value="Unassembled WGS sequence"/>
</dbReference>
<sequence>MTQENKKTTELKAQDVTYKVQEFKSLDKSLADMGSDKESMDAQLKAVLEYYAKDRCVAKPEGYEERKRRRDAEVAGLKEALSILESETALVQVRSRRGPPGRRSCACEAFPTRRGTARERDCCGLPARRERASILFVVVWRCFGLVVEGRCI</sequence>
<dbReference type="EMBL" id="CAUYUJ010001558">
    <property type="protein sequence ID" value="CAK0796495.1"/>
    <property type="molecule type" value="Genomic_DNA"/>
</dbReference>
<keyword evidence="2" id="KW-1185">Reference proteome</keyword>
<gene>
    <name evidence="1" type="ORF">PCOR1329_LOCUS5869</name>
</gene>
<evidence type="ECO:0000313" key="1">
    <source>
        <dbReference type="EMBL" id="CAK0796495.1"/>
    </source>
</evidence>
<protein>
    <submittedName>
        <fullName evidence="1">Uncharacterized protein</fullName>
    </submittedName>
</protein>
<proteinExistence type="predicted"/>
<name>A0ABN9PTI3_9DINO</name>
<evidence type="ECO:0000313" key="2">
    <source>
        <dbReference type="Proteomes" id="UP001189429"/>
    </source>
</evidence>
<organism evidence="1 2">
    <name type="scientific">Prorocentrum cordatum</name>
    <dbReference type="NCBI Taxonomy" id="2364126"/>
    <lineage>
        <taxon>Eukaryota</taxon>
        <taxon>Sar</taxon>
        <taxon>Alveolata</taxon>
        <taxon>Dinophyceae</taxon>
        <taxon>Prorocentrales</taxon>
        <taxon>Prorocentraceae</taxon>
        <taxon>Prorocentrum</taxon>
    </lineage>
</organism>
<comment type="caution">
    <text evidence="1">The sequence shown here is derived from an EMBL/GenBank/DDBJ whole genome shotgun (WGS) entry which is preliminary data.</text>
</comment>
<reference evidence="1" key="1">
    <citation type="submission" date="2023-10" db="EMBL/GenBank/DDBJ databases">
        <authorList>
            <person name="Chen Y."/>
            <person name="Shah S."/>
            <person name="Dougan E. K."/>
            <person name="Thang M."/>
            <person name="Chan C."/>
        </authorList>
    </citation>
    <scope>NUCLEOTIDE SEQUENCE [LARGE SCALE GENOMIC DNA]</scope>
</reference>